<keyword evidence="4 7" id="KW-0040">ANK repeat</keyword>
<evidence type="ECO:0000256" key="1">
    <source>
        <dbReference type="ARBA" id="ARBA00000971"/>
    </source>
</evidence>
<dbReference type="Gene3D" id="1.25.40.10">
    <property type="entry name" value="Tetratricopeptide repeat domain"/>
    <property type="match status" value="1"/>
</dbReference>
<dbReference type="Gene3D" id="1.25.40.20">
    <property type="entry name" value="Ankyrin repeat-containing domain"/>
    <property type="match status" value="5"/>
</dbReference>
<dbReference type="SMART" id="SM00248">
    <property type="entry name" value="ANK"/>
    <property type="match status" value="11"/>
</dbReference>
<evidence type="ECO:0000256" key="4">
    <source>
        <dbReference type="ARBA" id="ARBA00023043"/>
    </source>
</evidence>
<feature type="domain" description="PPIase cyclophilin-type" evidence="8">
    <location>
        <begin position="288"/>
        <end position="458"/>
    </location>
</feature>
<dbReference type="InterPro" id="IPR019734">
    <property type="entry name" value="TPR_rpt"/>
</dbReference>
<dbReference type="InterPro" id="IPR029000">
    <property type="entry name" value="Cyclophilin-like_dom_sf"/>
</dbReference>
<feature type="repeat" description="ANK" evidence="7">
    <location>
        <begin position="857"/>
        <end position="889"/>
    </location>
</feature>
<feature type="repeat" description="ANK" evidence="7">
    <location>
        <begin position="477"/>
        <end position="509"/>
    </location>
</feature>
<dbReference type="InterPro" id="IPR002110">
    <property type="entry name" value="Ankyrin_rpt"/>
</dbReference>
<dbReference type="Gene3D" id="2.40.100.10">
    <property type="entry name" value="Cyclophilin-like"/>
    <property type="match status" value="1"/>
</dbReference>
<sequence length="1007" mass="100624">MESLAQKYDRFAKVDEGAAVRESEAVRASESAVKLKEREAWRQQQALASDVRARWSRGELSDGEYARLAREAGVSAREVLAELKERVAQRRSTIDTAAVSRGDVAAVSHAAGVRDGAAALDAADAAALARAEERKAVATALLQRAHHAEALEGLNAALRELATLAEPAASSARARNVRAACLGNSALAHLALGAWAAAEAACDGVLALDARNVKALMRRAAARKSLGRLDGARADLDAARALEPANSAISAQRRELDAALAAAAAAAAPAAAGAPTVSPSPLARSYCYLDVRVDGAAAGRIVLQLFDEICPLTCANFYALCKGWRARRDDGADGAAELCYRGSPIHRVAKGLAIQGGDIVSENGAGAVSIYGATFADETFAVPHARPGVLSMANMGEPHTNGCQFFITTNAAPHLDRKHVAFGRVLRGMALVHRVENLPTLAGAEAPAVDVRIADCGVLEAASVSLDAADDDAVASYGADALVVAAARGDARMVAALVQAGAERDARVAVPVAFGGDESVEGLAAAAARAAEHGRSAERTALHVAAANGHAPVVRGLLDAGADADAFDSTGACALHLAVRDGRSAACVRALLDARADVGALTSSGATAAHLAAEAGDVPCLRALLAGGADAAAAARAAVAALSGAATDGAPPELDGVTPVPSAAPGSAAFDPAALGADGGDGDGDSARAAGADRSAAESAALAAGIGGLTPLHVAAAGDRAECVALLLAHGARALALAGGELSAVHIAAARGALGALDALLGAGAHAPAEGERGVPDEASVALANAPGGASGKRPVHSAAEHGASDALELLARRGADVRAVDARGSSALHWAALGGHVGCVQRLLELDAAVDAPTARGATALHVGSEHGKAHVVRALLAAGASANAAAKSAVAPLHAAAKSGSAECVQLLLDAGAEPDAQMDVQVDTAGHRTSNRKRAVHVAAEDGHAAVLRVLIGAKADVNALAMIQSDESTSFTSALFAARRGKHAEAVAVLEAAGAADVSRVEM</sequence>
<dbReference type="SUPFAM" id="SSF50891">
    <property type="entry name" value="Cyclophilin-like"/>
    <property type="match status" value="1"/>
</dbReference>
<dbReference type="PROSITE" id="PS50297">
    <property type="entry name" value="ANK_REP_REGION"/>
    <property type="match status" value="9"/>
</dbReference>
<evidence type="ECO:0000256" key="6">
    <source>
        <dbReference type="ARBA" id="ARBA00023235"/>
    </source>
</evidence>
<dbReference type="Pfam" id="PF00160">
    <property type="entry name" value="Pro_isomerase"/>
    <property type="match status" value="1"/>
</dbReference>
<dbReference type="GO" id="GO:0005737">
    <property type="term" value="C:cytoplasm"/>
    <property type="evidence" value="ECO:0007669"/>
    <property type="project" value="TreeGrafter"/>
</dbReference>
<feature type="repeat" description="ANK" evidence="7">
    <location>
        <begin position="604"/>
        <end position="636"/>
    </location>
</feature>
<comment type="caution">
    <text evidence="9">The sequence shown here is derived from an EMBL/GenBank/DDBJ whole genome shotgun (WGS) entry which is preliminary data.</text>
</comment>
<dbReference type="InterPro" id="IPR002130">
    <property type="entry name" value="Cyclophilin-type_PPIase_dom"/>
</dbReference>
<evidence type="ECO:0000256" key="5">
    <source>
        <dbReference type="ARBA" id="ARBA00023110"/>
    </source>
</evidence>
<keyword evidence="5" id="KW-0697">Rotamase</keyword>
<feature type="repeat" description="ANK" evidence="7">
    <location>
        <begin position="824"/>
        <end position="856"/>
    </location>
</feature>
<gene>
    <name evidence="9" type="ORF">KFE25_007678</name>
</gene>
<dbReference type="EMBL" id="JAGTXO010000003">
    <property type="protein sequence ID" value="KAG8469160.1"/>
    <property type="molecule type" value="Genomic_DNA"/>
</dbReference>
<dbReference type="Pfam" id="PF00023">
    <property type="entry name" value="Ank"/>
    <property type="match status" value="1"/>
</dbReference>
<protein>
    <recommendedName>
        <fullName evidence="2">peptidylprolyl isomerase</fullName>
        <ecNumber evidence="2">5.2.1.8</ecNumber>
    </recommendedName>
</protein>
<dbReference type="PRINTS" id="PR01415">
    <property type="entry name" value="ANKYRIN"/>
</dbReference>
<dbReference type="InterPro" id="IPR036770">
    <property type="entry name" value="Ankyrin_rpt-contain_sf"/>
</dbReference>
<evidence type="ECO:0000256" key="2">
    <source>
        <dbReference type="ARBA" id="ARBA00013194"/>
    </source>
</evidence>
<evidence type="ECO:0000256" key="7">
    <source>
        <dbReference type="PROSITE-ProRule" id="PRU00023"/>
    </source>
</evidence>
<dbReference type="PROSITE" id="PS50072">
    <property type="entry name" value="CSA_PPIASE_2"/>
    <property type="match status" value="1"/>
</dbReference>
<comment type="catalytic activity">
    <reaction evidence="1">
        <text>[protein]-peptidylproline (omega=180) = [protein]-peptidylproline (omega=0)</text>
        <dbReference type="Rhea" id="RHEA:16237"/>
        <dbReference type="Rhea" id="RHEA-COMP:10747"/>
        <dbReference type="Rhea" id="RHEA-COMP:10748"/>
        <dbReference type="ChEBI" id="CHEBI:83833"/>
        <dbReference type="ChEBI" id="CHEBI:83834"/>
        <dbReference type="EC" id="5.2.1.8"/>
    </reaction>
</comment>
<dbReference type="InterPro" id="IPR011990">
    <property type="entry name" value="TPR-like_helical_dom_sf"/>
</dbReference>
<dbReference type="PANTHER" id="PTHR24198:SF190">
    <property type="entry name" value="DYNEIN HEAVY CHAIN 12, AXONEMAL-LIKE"/>
    <property type="match status" value="1"/>
</dbReference>
<dbReference type="FunFam" id="2.40.100.10:FF:000025">
    <property type="entry name" value="Peptidyl-prolyl cis-trans isomerase CYP19-2"/>
    <property type="match status" value="1"/>
</dbReference>
<keyword evidence="6" id="KW-0413">Isomerase</keyword>
<dbReference type="PANTHER" id="PTHR24198">
    <property type="entry name" value="ANKYRIN REPEAT AND PROTEIN KINASE DOMAIN-CONTAINING PROTEIN"/>
    <property type="match status" value="1"/>
</dbReference>
<dbReference type="PROSITE" id="PS50088">
    <property type="entry name" value="ANK_REPEAT"/>
    <property type="match status" value="10"/>
</dbReference>
<proteinExistence type="predicted"/>
<dbReference type="GO" id="GO:0003755">
    <property type="term" value="F:peptidyl-prolyl cis-trans isomerase activity"/>
    <property type="evidence" value="ECO:0007669"/>
    <property type="project" value="UniProtKB-KW"/>
</dbReference>
<dbReference type="PRINTS" id="PR00153">
    <property type="entry name" value="CSAPPISMRASE"/>
</dbReference>
<evidence type="ECO:0000313" key="10">
    <source>
        <dbReference type="Proteomes" id="UP000751190"/>
    </source>
</evidence>
<evidence type="ECO:0000313" key="9">
    <source>
        <dbReference type="EMBL" id="KAG8469160.1"/>
    </source>
</evidence>
<feature type="repeat" description="ANK" evidence="7">
    <location>
        <begin position="537"/>
        <end position="569"/>
    </location>
</feature>
<feature type="repeat" description="ANK" evidence="7">
    <location>
        <begin position="890"/>
        <end position="922"/>
    </location>
</feature>
<feature type="repeat" description="ANK" evidence="7">
    <location>
        <begin position="707"/>
        <end position="732"/>
    </location>
</feature>
<evidence type="ECO:0000256" key="3">
    <source>
        <dbReference type="ARBA" id="ARBA00022737"/>
    </source>
</evidence>
<feature type="repeat" description="ANK" evidence="7">
    <location>
        <begin position="570"/>
        <end position="603"/>
    </location>
</feature>
<dbReference type="SUPFAM" id="SSF48452">
    <property type="entry name" value="TPR-like"/>
    <property type="match status" value="1"/>
</dbReference>
<accession>A0A8J6CGI7</accession>
<keyword evidence="10" id="KW-1185">Reference proteome</keyword>
<dbReference type="OrthoDB" id="408413at2759"/>
<dbReference type="SMART" id="SM00028">
    <property type="entry name" value="TPR"/>
    <property type="match status" value="2"/>
</dbReference>
<reference evidence="9" key="1">
    <citation type="submission" date="2021-05" db="EMBL/GenBank/DDBJ databases">
        <title>The genome of the haptophyte Pavlova lutheri (Diacronema luteri, Pavlovales) - a model for lipid biosynthesis in eukaryotic algae.</title>
        <authorList>
            <person name="Hulatt C.J."/>
            <person name="Posewitz M.C."/>
        </authorList>
    </citation>
    <scope>NUCLEOTIDE SEQUENCE</scope>
    <source>
        <strain evidence="9">NIVA-4/92</strain>
    </source>
</reference>
<dbReference type="SUPFAM" id="SSF48403">
    <property type="entry name" value="Ankyrin repeat"/>
    <property type="match status" value="2"/>
</dbReference>
<feature type="repeat" description="ANK" evidence="7">
    <location>
        <begin position="791"/>
        <end position="823"/>
    </location>
</feature>
<organism evidence="9 10">
    <name type="scientific">Diacronema lutheri</name>
    <name type="common">Unicellular marine alga</name>
    <name type="synonym">Monochrysis lutheri</name>
    <dbReference type="NCBI Taxonomy" id="2081491"/>
    <lineage>
        <taxon>Eukaryota</taxon>
        <taxon>Haptista</taxon>
        <taxon>Haptophyta</taxon>
        <taxon>Pavlovophyceae</taxon>
        <taxon>Pavlovales</taxon>
        <taxon>Pavlovaceae</taxon>
        <taxon>Diacronema</taxon>
    </lineage>
</organism>
<keyword evidence="3" id="KW-0677">Repeat</keyword>
<dbReference type="Pfam" id="PF12796">
    <property type="entry name" value="Ank_2"/>
    <property type="match status" value="3"/>
</dbReference>
<name>A0A8J6CGI7_DIALT</name>
<evidence type="ECO:0000259" key="8">
    <source>
        <dbReference type="PROSITE" id="PS50072"/>
    </source>
</evidence>
<feature type="repeat" description="ANK" evidence="7">
    <location>
        <begin position="934"/>
        <end position="966"/>
    </location>
</feature>
<dbReference type="Proteomes" id="UP000751190">
    <property type="component" value="Unassembled WGS sequence"/>
</dbReference>
<dbReference type="EC" id="5.2.1.8" evidence="2"/>
<dbReference type="AlphaFoldDB" id="A0A8J6CGI7"/>